<evidence type="ECO:0000313" key="12">
    <source>
        <dbReference type="Proteomes" id="UP000681967"/>
    </source>
</evidence>
<dbReference type="GO" id="GO:0003964">
    <property type="term" value="F:RNA-directed DNA polymerase activity"/>
    <property type="evidence" value="ECO:0007669"/>
    <property type="project" value="UniProtKB-KW"/>
</dbReference>
<dbReference type="CDD" id="cd01647">
    <property type="entry name" value="RT_LTR"/>
    <property type="match status" value="1"/>
</dbReference>
<dbReference type="GO" id="GO:0004190">
    <property type="term" value="F:aspartic-type endopeptidase activity"/>
    <property type="evidence" value="ECO:0007669"/>
    <property type="project" value="InterPro"/>
</dbReference>
<evidence type="ECO:0000256" key="2">
    <source>
        <dbReference type="ARBA" id="ARBA00022670"/>
    </source>
</evidence>
<dbReference type="Gene3D" id="3.30.70.270">
    <property type="match status" value="2"/>
</dbReference>
<dbReference type="SUPFAM" id="SSF53098">
    <property type="entry name" value="Ribonuclease H-like"/>
    <property type="match status" value="1"/>
</dbReference>
<dbReference type="CDD" id="cd09274">
    <property type="entry name" value="RNase_HI_RT_Ty3"/>
    <property type="match status" value="1"/>
</dbReference>
<dbReference type="EC" id="2.7.7.49" evidence="1"/>
<dbReference type="InterPro" id="IPR043128">
    <property type="entry name" value="Rev_trsase/Diguanyl_cyclase"/>
</dbReference>
<keyword evidence="5" id="KW-0540">Nuclease</keyword>
<feature type="region of interest" description="Disordered" evidence="9">
    <location>
        <begin position="756"/>
        <end position="775"/>
    </location>
</feature>
<reference evidence="11" key="1">
    <citation type="submission" date="2021-02" db="EMBL/GenBank/DDBJ databases">
        <authorList>
            <person name="Nowell W R."/>
        </authorList>
    </citation>
    <scope>NUCLEOTIDE SEQUENCE</scope>
</reference>
<dbReference type="Proteomes" id="UP000681967">
    <property type="component" value="Unassembled WGS sequence"/>
</dbReference>
<dbReference type="Gene3D" id="3.10.10.10">
    <property type="entry name" value="HIV Type 1 Reverse Transcriptase, subunit A, domain 1"/>
    <property type="match status" value="1"/>
</dbReference>
<dbReference type="PANTHER" id="PTHR37984:SF5">
    <property type="entry name" value="PROTEIN NYNRIN-LIKE"/>
    <property type="match status" value="1"/>
</dbReference>
<dbReference type="InterPro" id="IPR041588">
    <property type="entry name" value="Integrase_H2C2"/>
</dbReference>
<dbReference type="FunFam" id="3.30.70.270:FF:000020">
    <property type="entry name" value="Transposon Tf2-6 polyprotein-like Protein"/>
    <property type="match status" value="1"/>
</dbReference>
<evidence type="ECO:0000256" key="8">
    <source>
        <dbReference type="ARBA" id="ARBA00022918"/>
    </source>
</evidence>
<dbReference type="GO" id="GO:0015074">
    <property type="term" value="P:DNA integration"/>
    <property type="evidence" value="ECO:0007669"/>
    <property type="project" value="InterPro"/>
</dbReference>
<dbReference type="Pfam" id="PF09668">
    <property type="entry name" value="Asp_protease"/>
    <property type="match status" value="1"/>
</dbReference>
<keyword evidence="2" id="KW-0645">Protease</keyword>
<dbReference type="Pfam" id="PF00665">
    <property type="entry name" value="rve"/>
    <property type="match status" value="1"/>
</dbReference>
<dbReference type="Pfam" id="PF00078">
    <property type="entry name" value="RVT_1"/>
    <property type="match status" value="1"/>
</dbReference>
<dbReference type="InterPro" id="IPR021109">
    <property type="entry name" value="Peptidase_aspartic_dom_sf"/>
</dbReference>
<evidence type="ECO:0000256" key="1">
    <source>
        <dbReference type="ARBA" id="ARBA00012493"/>
    </source>
</evidence>
<dbReference type="PANTHER" id="PTHR37984">
    <property type="entry name" value="PROTEIN CBG26694"/>
    <property type="match status" value="1"/>
</dbReference>
<dbReference type="InterPro" id="IPR036397">
    <property type="entry name" value="RNaseH_sf"/>
</dbReference>
<dbReference type="InterPro" id="IPR000477">
    <property type="entry name" value="RT_dom"/>
</dbReference>
<feature type="domain" description="Integrase catalytic" evidence="10">
    <location>
        <begin position="914"/>
        <end position="1073"/>
    </location>
</feature>
<evidence type="ECO:0000256" key="4">
    <source>
        <dbReference type="ARBA" id="ARBA00022695"/>
    </source>
</evidence>
<keyword evidence="3" id="KW-0808">Transferase</keyword>
<dbReference type="FunFam" id="1.10.340.70:FF:000001">
    <property type="entry name" value="Retrovirus-related Pol polyprotein from transposon gypsy-like Protein"/>
    <property type="match status" value="1"/>
</dbReference>
<dbReference type="Gene3D" id="1.10.340.70">
    <property type="match status" value="1"/>
</dbReference>
<dbReference type="PROSITE" id="PS50994">
    <property type="entry name" value="INTEGRASE"/>
    <property type="match status" value="1"/>
</dbReference>
<dbReference type="InterPro" id="IPR001584">
    <property type="entry name" value="Integrase_cat-core"/>
</dbReference>
<dbReference type="InterPro" id="IPR041373">
    <property type="entry name" value="RT_RNaseH"/>
</dbReference>
<evidence type="ECO:0000313" key="11">
    <source>
        <dbReference type="EMBL" id="CAF3841253.1"/>
    </source>
</evidence>
<keyword evidence="7" id="KW-0378">Hydrolase</keyword>
<sequence length="1191" mass="137086">MEATVDGVVSSSLYDNPSTSNTSLLYLNVIVNNKLMKTMIDTGANRTFISVKALHLSYKKQPINKLSSRVLLADGYTSISILGTVHLSINMGDMLTTIKAFIVKELCVDCILGMDFINKYKMLINTEERTVSIRDDHKRTTLQFDVNKHCINYPARLINHIRIPPKRTVSVPVSVALSSAQVLFRPSFKLQQRSPILMLNSSLNIHRHTSFITLHNPTNEVRLLPKGIILGTTTIPTLSFKKDPDIDYSLAQKNIYKVKRVLDKHVKLFDTTKPTIVINVKPHAIKTLDYPPPSSKPYYSTPVKQDAMYKITQELLQFELIRPSYSPYAAPALLVAKHDGTWRMVVDYKKLNNITIKDNHPLPNMEQTIQQIPIEEEDRHKTAFITPEGLYEWNVLAQGLKNSPPSFQRVMADILSPCRQFALVYIDDIVVYSRSFEEHLQYVHQVLSILSQHNFQLNPSKCSIFRQQIDYLSHTISEQGVKPNNEKIQAIIKLREPSTLAEANKFLGAISWYRKFIPRFASIAAPIHTITNLTKANRNKFSWREPQKEAFLQLKQLLITSPLFLDYPDENHPVILTTDASKVGVGGTLQQHINGEIKNLYYHSQITSSSQRRYDPIELEALAIWKCFQRMRPYLLGRSIIIYTDHCPLCNMMTSSVKNRRVDRISVLLQEYNIDKIIHIKGQNNCLADYLSRHPIQPKEEIFGEDYGISMLFQGEPPAKVTVPVNHTQFIGAVITRSKTKQIQQQQDTIDTTNTFIKNESSSSTQATDKQQNELSSHLISSNKFDITKIKEEQLKDSFIQNKIKEIMLDPTKHPYVFKDGVLYKLMSTNATNTTKTKLIYLPSSMINSLLQSYHDDPLSGHFGIRRTYFKIKNKFWWPYMKRSISQHIQSCLLCQQHNINRSKRPGRLQPILTPGGPFQMIGVDYCGPFKQTPSGNQYVLCMTDYFTRWVTAIALPNCSAQTTAQAIFTEYICRYGVPLSILSDQGTHFRNQLMDSMATLIGYHHIFSTVYHPQTNGMVERFNATFVPQLAKLQDREHNNWDEYLLPIVFAYNTGIHATTQYSPYQLQFGREPRLPTDEPSTSFIFNKPNDYYDQLKKSLLIIQRQAHGHIINRQRQYKIHYDKQRPDPHYKVNDVVLIKIHGLKTKLEPKYSIAPKIIIKAQHPTYWVKDEHTQIESRVHVHDIRPIII</sequence>
<dbReference type="FunFam" id="3.10.10.10:FF:000007">
    <property type="entry name" value="Retrovirus-related Pol polyprotein from transposon 17.6-like Protein"/>
    <property type="match status" value="1"/>
</dbReference>
<proteinExistence type="predicted"/>
<evidence type="ECO:0000256" key="9">
    <source>
        <dbReference type="SAM" id="MobiDB-lite"/>
    </source>
</evidence>
<dbReference type="Pfam" id="PF17917">
    <property type="entry name" value="RT_RNaseH"/>
    <property type="match status" value="1"/>
</dbReference>
<gene>
    <name evidence="11" type="ORF">BYL167_LOCUS5295</name>
</gene>
<dbReference type="SUPFAM" id="SSF56672">
    <property type="entry name" value="DNA/RNA polymerases"/>
    <property type="match status" value="1"/>
</dbReference>
<dbReference type="FunFam" id="3.30.70.270:FF:000003">
    <property type="entry name" value="Transposon Ty3-G Gag-Pol polyprotein"/>
    <property type="match status" value="1"/>
</dbReference>
<dbReference type="CDD" id="cd00303">
    <property type="entry name" value="retropepsin_like"/>
    <property type="match status" value="1"/>
</dbReference>
<dbReference type="GO" id="GO:0004519">
    <property type="term" value="F:endonuclease activity"/>
    <property type="evidence" value="ECO:0007669"/>
    <property type="project" value="UniProtKB-KW"/>
</dbReference>
<evidence type="ECO:0000256" key="6">
    <source>
        <dbReference type="ARBA" id="ARBA00022759"/>
    </source>
</evidence>
<dbReference type="FunFam" id="3.30.420.10:FF:000032">
    <property type="entry name" value="Retrovirus-related Pol polyprotein from transposon 297-like Protein"/>
    <property type="match status" value="1"/>
</dbReference>
<dbReference type="InterPro" id="IPR050951">
    <property type="entry name" value="Retrovirus_Pol_polyprotein"/>
</dbReference>
<dbReference type="GO" id="GO:0006508">
    <property type="term" value="P:proteolysis"/>
    <property type="evidence" value="ECO:0007669"/>
    <property type="project" value="UniProtKB-KW"/>
</dbReference>
<evidence type="ECO:0000256" key="7">
    <source>
        <dbReference type="ARBA" id="ARBA00022801"/>
    </source>
</evidence>
<dbReference type="InterPro" id="IPR043502">
    <property type="entry name" value="DNA/RNA_pol_sf"/>
</dbReference>
<keyword evidence="6" id="KW-0255">Endonuclease</keyword>
<evidence type="ECO:0000256" key="3">
    <source>
        <dbReference type="ARBA" id="ARBA00022679"/>
    </source>
</evidence>
<comment type="caution">
    <text evidence="11">The sequence shown here is derived from an EMBL/GenBank/DDBJ whole genome shotgun (WGS) entry which is preliminary data.</text>
</comment>
<dbReference type="Pfam" id="PF17921">
    <property type="entry name" value="Integrase_H2C2"/>
    <property type="match status" value="1"/>
</dbReference>
<dbReference type="Gene3D" id="2.40.70.10">
    <property type="entry name" value="Acid Proteases"/>
    <property type="match status" value="1"/>
</dbReference>
<evidence type="ECO:0000259" key="10">
    <source>
        <dbReference type="PROSITE" id="PS50994"/>
    </source>
</evidence>
<dbReference type="EMBL" id="CAJOBH010001198">
    <property type="protein sequence ID" value="CAF3841253.1"/>
    <property type="molecule type" value="Genomic_DNA"/>
</dbReference>
<name>A0A8S2K728_9BILA</name>
<keyword evidence="4" id="KW-0548">Nucleotidyltransferase</keyword>
<dbReference type="GO" id="GO:0003676">
    <property type="term" value="F:nucleic acid binding"/>
    <property type="evidence" value="ECO:0007669"/>
    <property type="project" value="InterPro"/>
</dbReference>
<accession>A0A8S2K728</accession>
<organism evidence="11 12">
    <name type="scientific">Rotaria magnacalcarata</name>
    <dbReference type="NCBI Taxonomy" id="392030"/>
    <lineage>
        <taxon>Eukaryota</taxon>
        <taxon>Metazoa</taxon>
        <taxon>Spiralia</taxon>
        <taxon>Gnathifera</taxon>
        <taxon>Rotifera</taxon>
        <taxon>Eurotatoria</taxon>
        <taxon>Bdelloidea</taxon>
        <taxon>Philodinida</taxon>
        <taxon>Philodinidae</taxon>
        <taxon>Rotaria</taxon>
    </lineage>
</organism>
<dbReference type="SUPFAM" id="SSF50630">
    <property type="entry name" value="Acid proteases"/>
    <property type="match status" value="1"/>
</dbReference>
<evidence type="ECO:0000256" key="5">
    <source>
        <dbReference type="ARBA" id="ARBA00022722"/>
    </source>
</evidence>
<dbReference type="InterPro" id="IPR019103">
    <property type="entry name" value="Peptidase_aspartic_DDI1-type"/>
</dbReference>
<dbReference type="Gene3D" id="3.30.420.10">
    <property type="entry name" value="Ribonuclease H-like superfamily/Ribonuclease H"/>
    <property type="match status" value="1"/>
</dbReference>
<keyword evidence="8" id="KW-0695">RNA-directed DNA polymerase</keyword>
<dbReference type="AlphaFoldDB" id="A0A8S2K728"/>
<protein>
    <recommendedName>
        <fullName evidence="1">RNA-directed DNA polymerase</fullName>
        <ecNumber evidence="1">2.7.7.49</ecNumber>
    </recommendedName>
</protein>
<dbReference type="InterPro" id="IPR012337">
    <property type="entry name" value="RNaseH-like_sf"/>
</dbReference>